<dbReference type="SUPFAM" id="SSF55608">
    <property type="entry name" value="Homing endonucleases"/>
    <property type="match status" value="1"/>
</dbReference>
<dbReference type="PANTHER" id="PTHR47539:SF1">
    <property type="entry name" value="PENTATRICOPEPTIDE REPEAT-CONTAINING PROTEIN OTP51, CHLOROPLASTIC"/>
    <property type="match status" value="1"/>
</dbReference>
<sequence>MDNTVGSLTKFERQIIIGSLLGDGYMRIMPGRSNAFLEINHSIEAKEYVDYKYESLKRLCESAPKERKTNEGRVAYRFFTKQHSELTELYDRFYKQGKKVIPLDIVVDPVILAVWYMDDGSKSRDRDVYINTQQFSIADQNRLLYCLRLLGIQARLNKDKKYFRIRILKDSINNFMRIIYPHIVDSMKYKLVMTP</sequence>
<evidence type="ECO:0000313" key="2">
    <source>
        <dbReference type="EMBL" id="OGD38520.1"/>
    </source>
</evidence>
<evidence type="ECO:0000313" key="3">
    <source>
        <dbReference type="Proteomes" id="UP000177947"/>
    </source>
</evidence>
<dbReference type="Gene3D" id="3.10.28.10">
    <property type="entry name" value="Homing endonucleases"/>
    <property type="match status" value="2"/>
</dbReference>
<dbReference type="GO" id="GO:0048564">
    <property type="term" value="P:photosystem I assembly"/>
    <property type="evidence" value="ECO:0007669"/>
    <property type="project" value="TreeGrafter"/>
</dbReference>
<dbReference type="EMBL" id="MEYQ01000042">
    <property type="protein sequence ID" value="OGD38520.1"/>
    <property type="molecule type" value="Genomic_DNA"/>
</dbReference>
<dbReference type="PANTHER" id="PTHR47539">
    <property type="entry name" value="PENTATRICOPEPTIDE REPEAT-CONTAINING PROTEIN OTP51, CHLOROPLASTIC"/>
    <property type="match status" value="1"/>
</dbReference>
<dbReference type="InterPro" id="IPR052500">
    <property type="entry name" value="Chloro/Mito_RNA_Process"/>
</dbReference>
<dbReference type="InterPro" id="IPR027434">
    <property type="entry name" value="Homing_endonucl"/>
</dbReference>
<protein>
    <recommendedName>
        <fullName evidence="1">Homing endonuclease LAGLIDADG domain-containing protein</fullName>
    </recommendedName>
</protein>
<accession>A0A1F5C6P4</accession>
<dbReference type="Proteomes" id="UP000177947">
    <property type="component" value="Unassembled WGS sequence"/>
</dbReference>
<feature type="domain" description="Homing endonuclease LAGLIDADG" evidence="1">
    <location>
        <begin position="13"/>
        <end position="175"/>
    </location>
</feature>
<organism evidence="2 3">
    <name type="scientific">Candidatus Azambacteria bacterium RIFCSPLOWO2_01_FULL_37_9</name>
    <dbReference type="NCBI Taxonomy" id="1797297"/>
    <lineage>
        <taxon>Bacteria</taxon>
        <taxon>Candidatus Azamiibacteriota</taxon>
    </lineage>
</organism>
<evidence type="ECO:0000259" key="1">
    <source>
        <dbReference type="Pfam" id="PF03161"/>
    </source>
</evidence>
<dbReference type="GO" id="GO:0045292">
    <property type="term" value="P:mRNA cis splicing, via spliceosome"/>
    <property type="evidence" value="ECO:0007669"/>
    <property type="project" value="TreeGrafter"/>
</dbReference>
<dbReference type="InterPro" id="IPR004860">
    <property type="entry name" value="LAGLIDADG_dom"/>
</dbReference>
<gene>
    <name evidence="2" type="ORF">A2907_01650</name>
</gene>
<name>A0A1F5C6P4_9BACT</name>
<dbReference type="Pfam" id="PF03161">
    <property type="entry name" value="LAGLIDADG_2"/>
    <property type="match status" value="1"/>
</dbReference>
<dbReference type="AlphaFoldDB" id="A0A1F5C6P4"/>
<comment type="caution">
    <text evidence="2">The sequence shown here is derived from an EMBL/GenBank/DDBJ whole genome shotgun (WGS) entry which is preliminary data.</text>
</comment>
<dbReference type="GO" id="GO:0000373">
    <property type="term" value="P:Group II intron splicing"/>
    <property type="evidence" value="ECO:0007669"/>
    <property type="project" value="TreeGrafter"/>
</dbReference>
<reference evidence="2 3" key="1">
    <citation type="journal article" date="2016" name="Nat. Commun.">
        <title>Thousands of microbial genomes shed light on interconnected biogeochemical processes in an aquifer system.</title>
        <authorList>
            <person name="Anantharaman K."/>
            <person name="Brown C.T."/>
            <person name="Hug L.A."/>
            <person name="Sharon I."/>
            <person name="Castelle C.J."/>
            <person name="Probst A.J."/>
            <person name="Thomas B.C."/>
            <person name="Singh A."/>
            <person name="Wilkins M.J."/>
            <person name="Karaoz U."/>
            <person name="Brodie E.L."/>
            <person name="Williams K.H."/>
            <person name="Hubbard S.S."/>
            <person name="Banfield J.F."/>
        </authorList>
    </citation>
    <scope>NUCLEOTIDE SEQUENCE [LARGE SCALE GENOMIC DNA]</scope>
</reference>
<proteinExistence type="predicted"/>
<dbReference type="GO" id="GO:0004519">
    <property type="term" value="F:endonuclease activity"/>
    <property type="evidence" value="ECO:0007669"/>
    <property type="project" value="InterPro"/>
</dbReference>